<keyword evidence="8" id="KW-1185">Reference proteome</keyword>
<evidence type="ECO:0000256" key="2">
    <source>
        <dbReference type="ARBA" id="ARBA00022692"/>
    </source>
</evidence>
<evidence type="ECO:0000256" key="6">
    <source>
        <dbReference type="SAM" id="Phobius"/>
    </source>
</evidence>
<feature type="region of interest" description="Disordered" evidence="5">
    <location>
        <begin position="1"/>
        <end position="30"/>
    </location>
</feature>
<evidence type="ECO:0000256" key="4">
    <source>
        <dbReference type="ARBA" id="ARBA00023136"/>
    </source>
</evidence>
<dbReference type="InterPro" id="IPR006838">
    <property type="entry name" value="ADTRP_AIG1"/>
</dbReference>
<dbReference type="OrthoDB" id="1898221at2759"/>
<proteinExistence type="predicted"/>
<feature type="transmembrane region" description="Helical" evidence="6">
    <location>
        <begin position="147"/>
        <end position="169"/>
    </location>
</feature>
<gene>
    <name evidence="7" type="ORF">EI97DRAFT_428804</name>
</gene>
<dbReference type="AlphaFoldDB" id="A0A6A6JXZ2"/>
<sequence>MSETSERPEVERRRQKQRRQIQARERQRHPLQKFESPSKGFSGVVHVVGLWNFYVGFKYLADNPNFITTSFGWHLQYLTILGLSISTLCFSVGLLADMTGSYALFTAKNYLSLVAAPIEILIALLYWGFRAVDPALVVPPDLPLPPLSIDCAFHLFPALLLALDALLLSPPWPTTPTHPRAPLITLGLTTGFAVAYWIWLEVCYARNGWYPYPILELLTVGQRVGLFAGAAAGMGAVGMGLRVWYGWINGVERHISSKLE</sequence>
<keyword evidence="2 6" id="KW-0812">Transmembrane</keyword>
<dbReference type="EMBL" id="ML986484">
    <property type="protein sequence ID" value="KAF2280698.1"/>
    <property type="molecule type" value="Genomic_DNA"/>
</dbReference>
<evidence type="ECO:0000256" key="1">
    <source>
        <dbReference type="ARBA" id="ARBA00004127"/>
    </source>
</evidence>
<dbReference type="Proteomes" id="UP000800097">
    <property type="component" value="Unassembled WGS sequence"/>
</dbReference>
<keyword evidence="3 6" id="KW-1133">Transmembrane helix</keyword>
<feature type="transmembrane region" description="Helical" evidence="6">
    <location>
        <begin position="181"/>
        <end position="200"/>
    </location>
</feature>
<dbReference type="GO" id="GO:0016020">
    <property type="term" value="C:membrane"/>
    <property type="evidence" value="ECO:0007669"/>
    <property type="project" value="InterPro"/>
</dbReference>
<keyword evidence="4 6" id="KW-0472">Membrane</keyword>
<reference evidence="7" key="1">
    <citation type="journal article" date="2020" name="Stud. Mycol.">
        <title>101 Dothideomycetes genomes: a test case for predicting lifestyles and emergence of pathogens.</title>
        <authorList>
            <person name="Haridas S."/>
            <person name="Albert R."/>
            <person name="Binder M."/>
            <person name="Bloem J."/>
            <person name="Labutti K."/>
            <person name="Salamov A."/>
            <person name="Andreopoulos B."/>
            <person name="Baker S."/>
            <person name="Barry K."/>
            <person name="Bills G."/>
            <person name="Bluhm B."/>
            <person name="Cannon C."/>
            <person name="Castanera R."/>
            <person name="Culley D."/>
            <person name="Daum C."/>
            <person name="Ezra D."/>
            <person name="Gonzalez J."/>
            <person name="Henrissat B."/>
            <person name="Kuo A."/>
            <person name="Liang C."/>
            <person name="Lipzen A."/>
            <person name="Lutzoni F."/>
            <person name="Magnuson J."/>
            <person name="Mondo S."/>
            <person name="Nolan M."/>
            <person name="Ohm R."/>
            <person name="Pangilinan J."/>
            <person name="Park H.-J."/>
            <person name="Ramirez L."/>
            <person name="Alfaro M."/>
            <person name="Sun H."/>
            <person name="Tritt A."/>
            <person name="Yoshinaga Y."/>
            <person name="Zwiers L.-H."/>
            <person name="Turgeon B."/>
            <person name="Goodwin S."/>
            <person name="Spatafora J."/>
            <person name="Crous P."/>
            <person name="Grigoriev I."/>
        </authorList>
    </citation>
    <scope>NUCLEOTIDE SEQUENCE</scope>
    <source>
        <strain evidence="7">CBS 379.55</strain>
    </source>
</reference>
<accession>A0A6A6JXZ2</accession>
<evidence type="ECO:0000256" key="3">
    <source>
        <dbReference type="ARBA" id="ARBA00022989"/>
    </source>
</evidence>
<dbReference type="PANTHER" id="PTHR10989">
    <property type="entry name" value="ANDROGEN-INDUCED PROTEIN 1-RELATED"/>
    <property type="match status" value="1"/>
</dbReference>
<dbReference type="PANTHER" id="PTHR10989:SF16">
    <property type="entry name" value="AT02829P-RELATED"/>
    <property type="match status" value="1"/>
</dbReference>
<comment type="subcellular location">
    <subcellularLocation>
        <location evidence="1">Endomembrane system</location>
        <topology evidence="1">Multi-pass membrane protein</topology>
    </subcellularLocation>
</comment>
<evidence type="ECO:0000256" key="5">
    <source>
        <dbReference type="SAM" id="MobiDB-lite"/>
    </source>
</evidence>
<organism evidence="7 8">
    <name type="scientific">Westerdykella ornata</name>
    <dbReference type="NCBI Taxonomy" id="318751"/>
    <lineage>
        <taxon>Eukaryota</taxon>
        <taxon>Fungi</taxon>
        <taxon>Dikarya</taxon>
        <taxon>Ascomycota</taxon>
        <taxon>Pezizomycotina</taxon>
        <taxon>Dothideomycetes</taxon>
        <taxon>Pleosporomycetidae</taxon>
        <taxon>Pleosporales</taxon>
        <taxon>Sporormiaceae</taxon>
        <taxon>Westerdykella</taxon>
    </lineage>
</organism>
<feature type="compositionally biased region" description="Basic residues" evidence="5">
    <location>
        <begin position="13"/>
        <end position="30"/>
    </location>
</feature>
<feature type="compositionally biased region" description="Basic and acidic residues" evidence="5">
    <location>
        <begin position="1"/>
        <end position="12"/>
    </location>
</feature>
<evidence type="ECO:0000313" key="8">
    <source>
        <dbReference type="Proteomes" id="UP000800097"/>
    </source>
</evidence>
<feature type="transmembrane region" description="Helical" evidence="6">
    <location>
        <begin position="110"/>
        <end position="127"/>
    </location>
</feature>
<feature type="transmembrane region" description="Helical" evidence="6">
    <location>
        <begin position="220"/>
        <end position="245"/>
    </location>
</feature>
<dbReference type="Pfam" id="PF04750">
    <property type="entry name" value="Far-17a_AIG1"/>
    <property type="match status" value="1"/>
</dbReference>
<dbReference type="GeneID" id="54550469"/>
<evidence type="ECO:0000313" key="7">
    <source>
        <dbReference type="EMBL" id="KAF2280698.1"/>
    </source>
</evidence>
<dbReference type="RefSeq" id="XP_033658236.1">
    <property type="nucleotide sequence ID" value="XM_033797294.1"/>
</dbReference>
<evidence type="ECO:0008006" key="9">
    <source>
        <dbReference type="Google" id="ProtNLM"/>
    </source>
</evidence>
<name>A0A6A6JXZ2_WESOR</name>
<protein>
    <recommendedName>
        <fullName evidence="9">FAR-17a/AIG1-like protein</fullName>
    </recommendedName>
</protein>
<dbReference type="GO" id="GO:0012505">
    <property type="term" value="C:endomembrane system"/>
    <property type="evidence" value="ECO:0007669"/>
    <property type="project" value="UniProtKB-SubCell"/>
</dbReference>
<feature type="transmembrane region" description="Helical" evidence="6">
    <location>
        <begin position="77"/>
        <end position="98"/>
    </location>
</feature>